<dbReference type="Pfam" id="PF01814">
    <property type="entry name" value="Hemerythrin"/>
    <property type="match status" value="1"/>
</dbReference>
<dbReference type="AlphaFoldDB" id="S7RRH3"/>
<dbReference type="KEGG" id="gtr:GLOTRDRAFT_73898"/>
<protein>
    <recommendedName>
        <fullName evidence="1">Hemerythrin-like domain-containing protein</fullName>
    </recommendedName>
</protein>
<keyword evidence="3" id="KW-1185">Reference proteome</keyword>
<dbReference type="HOGENOM" id="CLU_074846_2_1_1"/>
<sequence>MSSGRLFSQDERRWNRLSTTMAHFHEWFKREFNVVYELADGSFNRRGMSLSNYLQEAKSLCTHLNFHHSLEERHIFPVLAERMPEFSEQAEDGRHIRSHKAIHKGLDDLERLIKKWSDDPSSYSPTEMRACLDSFRDVLFKHLDEEVDDLKGENMKKYWSLEEVDRIPM</sequence>
<dbReference type="OMA" id="AEHMDYF"/>
<dbReference type="OrthoDB" id="10044044at2759"/>
<evidence type="ECO:0000313" key="2">
    <source>
        <dbReference type="EMBL" id="EPQ57245.1"/>
    </source>
</evidence>
<dbReference type="PANTHER" id="PTHR38048">
    <property type="entry name" value="EXPRESSED PROTEIN"/>
    <property type="match status" value="1"/>
</dbReference>
<dbReference type="PANTHER" id="PTHR38048:SF1">
    <property type="entry name" value="HEMERYTHRIN-LIKE DOMAIN-CONTAINING PROTEIN"/>
    <property type="match status" value="1"/>
</dbReference>
<evidence type="ECO:0000259" key="1">
    <source>
        <dbReference type="Pfam" id="PF01814"/>
    </source>
</evidence>
<evidence type="ECO:0000313" key="3">
    <source>
        <dbReference type="Proteomes" id="UP000030669"/>
    </source>
</evidence>
<name>S7RRH3_GLOTA</name>
<reference evidence="2 3" key="1">
    <citation type="journal article" date="2012" name="Science">
        <title>The Paleozoic origin of enzymatic lignin decomposition reconstructed from 31 fungal genomes.</title>
        <authorList>
            <person name="Floudas D."/>
            <person name="Binder M."/>
            <person name="Riley R."/>
            <person name="Barry K."/>
            <person name="Blanchette R.A."/>
            <person name="Henrissat B."/>
            <person name="Martinez A.T."/>
            <person name="Otillar R."/>
            <person name="Spatafora J.W."/>
            <person name="Yadav J.S."/>
            <person name="Aerts A."/>
            <person name="Benoit I."/>
            <person name="Boyd A."/>
            <person name="Carlson A."/>
            <person name="Copeland A."/>
            <person name="Coutinho P.M."/>
            <person name="de Vries R.P."/>
            <person name="Ferreira P."/>
            <person name="Findley K."/>
            <person name="Foster B."/>
            <person name="Gaskell J."/>
            <person name="Glotzer D."/>
            <person name="Gorecki P."/>
            <person name="Heitman J."/>
            <person name="Hesse C."/>
            <person name="Hori C."/>
            <person name="Igarashi K."/>
            <person name="Jurgens J.A."/>
            <person name="Kallen N."/>
            <person name="Kersten P."/>
            <person name="Kohler A."/>
            <person name="Kuees U."/>
            <person name="Kumar T.K.A."/>
            <person name="Kuo A."/>
            <person name="LaButti K."/>
            <person name="Larrondo L.F."/>
            <person name="Lindquist E."/>
            <person name="Ling A."/>
            <person name="Lombard V."/>
            <person name="Lucas S."/>
            <person name="Lundell T."/>
            <person name="Martin R."/>
            <person name="McLaughlin D.J."/>
            <person name="Morgenstern I."/>
            <person name="Morin E."/>
            <person name="Murat C."/>
            <person name="Nagy L.G."/>
            <person name="Nolan M."/>
            <person name="Ohm R.A."/>
            <person name="Patyshakuliyeva A."/>
            <person name="Rokas A."/>
            <person name="Ruiz-Duenas F.J."/>
            <person name="Sabat G."/>
            <person name="Salamov A."/>
            <person name="Samejima M."/>
            <person name="Schmutz J."/>
            <person name="Slot J.C."/>
            <person name="St John F."/>
            <person name="Stenlid J."/>
            <person name="Sun H."/>
            <person name="Sun S."/>
            <person name="Syed K."/>
            <person name="Tsang A."/>
            <person name="Wiebenga A."/>
            <person name="Young D."/>
            <person name="Pisabarro A."/>
            <person name="Eastwood D.C."/>
            <person name="Martin F."/>
            <person name="Cullen D."/>
            <person name="Grigoriev I.V."/>
            <person name="Hibbett D.S."/>
        </authorList>
    </citation>
    <scope>NUCLEOTIDE SEQUENCE [LARGE SCALE GENOMIC DNA]</scope>
    <source>
        <strain evidence="2 3">ATCC 11539</strain>
    </source>
</reference>
<dbReference type="InterPro" id="IPR053206">
    <property type="entry name" value="Dimeric_xanthone_biosynth"/>
</dbReference>
<dbReference type="CDD" id="cd12108">
    <property type="entry name" value="Hr-like"/>
    <property type="match status" value="1"/>
</dbReference>
<dbReference type="EMBL" id="KB469299">
    <property type="protein sequence ID" value="EPQ57245.1"/>
    <property type="molecule type" value="Genomic_DNA"/>
</dbReference>
<dbReference type="Proteomes" id="UP000030669">
    <property type="component" value="Unassembled WGS sequence"/>
</dbReference>
<dbReference type="InterPro" id="IPR012312">
    <property type="entry name" value="Hemerythrin-like"/>
</dbReference>
<dbReference type="Gene3D" id="1.20.120.520">
    <property type="entry name" value="nmb1532 protein domain like"/>
    <property type="match status" value="1"/>
</dbReference>
<organism evidence="2 3">
    <name type="scientific">Gloeophyllum trabeum (strain ATCC 11539 / FP-39264 / Madison 617)</name>
    <name type="common">Brown rot fungus</name>
    <dbReference type="NCBI Taxonomy" id="670483"/>
    <lineage>
        <taxon>Eukaryota</taxon>
        <taxon>Fungi</taxon>
        <taxon>Dikarya</taxon>
        <taxon>Basidiomycota</taxon>
        <taxon>Agaricomycotina</taxon>
        <taxon>Agaricomycetes</taxon>
        <taxon>Gloeophyllales</taxon>
        <taxon>Gloeophyllaceae</taxon>
        <taxon>Gloeophyllum</taxon>
    </lineage>
</organism>
<proteinExistence type="predicted"/>
<dbReference type="RefSeq" id="XP_007864375.1">
    <property type="nucleotide sequence ID" value="XM_007866184.1"/>
</dbReference>
<dbReference type="GeneID" id="19308387"/>
<accession>S7RRH3</accession>
<gene>
    <name evidence="2" type="ORF">GLOTRDRAFT_73898</name>
</gene>
<dbReference type="eggNOG" id="ENOG502S4CP">
    <property type="taxonomic scope" value="Eukaryota"/>
</dbReference>
<feature type="domain" description="Hemerythrin-like" evidence="1">
    <location>
        <begin position="19"/>
        <end position="150"/>
    </location>
</feature>